<dbReference type="STRING" id="1618023.UH38_01220"/>
<name>A0A0D8ZXD8_9CYAN</name>
<evidence type="ECO:0008006" key="3">
    <source>
        <dbReference type="Google" id="ProtNLM"/>
    </source>
</evidence>
<reference evidence="1 2" key="1">
    <citation type="submission" date="2015-02" db="EMBL/GenBank/DDBJ databases">
        <title>Draft genome of a novel marine cyanobacterium (Chroococcales) isolated from South Atlantic Ocean.</title>
        <authorList>
            <person name="Rigonato J."/>
            <person name="Alvarenga D.O."/>
            <person name="Branco L.H."/>
            <person name="Varani A.M."/>
            <person name="Brandini F.P."/>
            <person name="Fiore M.F."/>
        </authorList>
    </citation>
    <scope>NUCLEOTIDE SEQUENCE [LARGE SCALE GENOMIC DNA]</scope>
    <source>
        <strain evidence="1 2">CENA595</strain>
    </source>
</reference>
<dbReference type="RefSeq" id="WP_045052773.1">
    <property type="nucleotide sequence ID" value="NZ_CAWMDP010000017.1"/>
</dbReference>
<accession>A0A0D8ZXD8</accession>
<sequence>MNSSIIDEVYERLKVMPPNLQQQVLEFTQNLADSTKKQGVPGSQLLRFAGTIPLDDLKVMSEAVNQDCEQVDINEW</sequence>
<comment type="caution">
    <text evidence="1">The sequence shown here is derived from an EMBL/GenBank/DDBJ whole genome shotgun (WGS) entry which is preliminary data.</text>
</comment>
<gene>
    <name evidence="1" type="ORF">UH38_01220</name>
</gene>
<dbReference type="Proteomes" id="UP000032452">
    <property type="component" value="Unassembled WGS sequence"/>
</dbReference>
<evidence type="ECO:0000313" key="1">
    <source>
        <dbReference type="EMBL" id="KJH73425.1"/>
    </source>
</evidence>
<evidence type="ECO:0000313" key="2">
    <source>
        <dbReference type="Proteomes" id="UP000032452"/>
    </source>
</evidence>
<dbReference type="AlphaFoldDB" id="A0A0D8ZXD8"/>
<dbReference type="EMBL" id="JYON01000001">
    <property type="protein sequence ID" value="KJH73425.1"/>
    <property type="molecule type" value="Genomic_DNA"/>
</dbReference>
<dbReference type="OrthoDB" id="464420at2"/>
<keyword evidence="2" id="KW-1185">Reference proteome</keyword>
<proteinExistence type="predicted"/>
<protein>
    <recommendedName>
        <fullName evidence="3">DUF2281 domain-containing protein</fullName>
    </recommendedName>
</protein>
<organism evidence="1 2">
    <name type="scientific">Aliterella atlantica CENA595</name>
    <dbReference type="NCBI Taxonomy" id="1618023"/>
    <lineage>
        <taxon>Bacteria</taxon>
        <taxon>Bacillati</taxon>
        <taxon>Cyanobacteriota</taxon>
        <taxon>Cyanophyceae</taxon>
        <taxon>Chroococcidiopsidales</taxon>
        <taxon>Aliterellaceae</taxon>
        <taxon>Aliterella</taxon>
    </lineage>
</organism>